<feature type="chain" id="PRO_5040535546" description="Lysophospholipase" evidence="9">
    <location>
        <begin position="24"/>
        <end position="565"/>
    </location>
</feature>
<evidence type="ECO:0000256" key="7">
    <source>
        <dbReference type="ARBA" id="ARBA00023180"/>
    </source>
</evidence>
<protein>
    <recommendedName>
        <fullName evidence="2 9">Lysophospholipase</fullName>
        <ecNumber evidence="2 9">3.1.1.5</ecNumber>
    </recommendedName>
</protein>
<feature type="signal peptide" evidence="9">
    <location>
        <begin position="1"/>
        <end position="23"/>
    </location>
</feature>
<evidence type="ECO:0000256" key="1">
    <source>
        <dbReference type="ARBA" id="ARBA00008780"/>
    </source>
</evidence>
<sequence length="565" mass="63184">MRCNFKLYILLFSHSLLYTPFQAADLQRRDRAFVTSPSGSYKPVRTQCPNDYYLRGEIPKEAQWSAAEQIYVTEKSAQSIPLWREYLQRVNLTDFDIENFLESAVRIGGRASETLPTFGFALSGGSMRSLCLGAAVLDAFDGRNEQALAAKVGGLVQLGTYASGLSGLPSLNQTLWKLYEKHGLGDWNNVKHYPHAYHEVKKKKKAKFPTSMVDAWGRVLSKQFIDDSEGGEAVLWSSIRLTESYKNRTYPFVITLSLSRPGTHQPVSILSPLYEMTSEDWSVFNPRLNASIPIDFLGSPPDSLKSGSAPCVAGFENAGFIMGLASNFFSFEDSPNNKKGFLARLMSLFIDDEDYEGKVPNTFKGLGYHPEVPFADTDRDTLLMGDPGLASENLPLFPLIQPFRRLDLIIAVDSSLIIAHGIIDPNGTSLYMTYRKTQQPEYTGYRFPRIPNSLDGTFSKLGFNEHPTVFGCYEDDSTPLVVYLPNYKAVADTDYESGLTTYSGKLVDQFFANGFAIASQSDGPTKDPEWPACLACFLIDKQLKRDLKSQTLQCQECFDRYCAKF</sequence>
<comment type="similarity">
    <text evidence="1 9">Belongs to the lysophospholipase family.</text>
</comment>
<dbReference type="PANTHER" id="PTHR10728">
    <property type="entry name" value="CYTOSOLIC PHOSPHOLIPASE A2"/>
    <property type="match status" value="1"/>
</dbReference>
<dbReference type="InterPro" id="IPR002642">
    <property type="entry name" value="LysoPLipase_cat_dom"/>
</dbReference>
<keyword evidence="7" id="KW-0325">Glycoprotein</keyword>
<keyword evidence="12" id="KW-1185">Reference proteome</keyword>
<evidence type="ECO:0000256" key="8">
    <source>
        <dbReference type="PROSITE-ProRule" id="PRU00555"/>
    </source>
</evidence>
<keyword evidence="3 9" id="KW-0732">Signal</keyword>
<dbReference type="Proteomes" id="UP000886653">
    <property type="component" value="Unassembled WGS sequence"/>
</dbReference>
<evidence type="ECO:0000256" key="3">
    <source>
        <dbReference type="ARBA" id="ARBA00022729"/>
    </source>
</evidence>
<evidence type="ECO:0000256" key="4">
    <source>
        <dbReference type="ARBA" id="ARBA00022801"/>
    </source>
</evidence>
<dbReference type="GO" id="GO:0005829">
    <property type="term" value="C:cytosol"/>
    <property type="evidence" value="ECO:0007669"/>
    <property type="project" value="TreeGrafter"/>
</dbReference>
<dbReference type="PANTHER" id="PTHR10728:SF33">
    <property type="entry name" value="LYSOPHOSPHOLIPASE 1-RELATED"/>
    <property type="match status" value="1"/>
</dbReference>
<keyword evidence="5 8" id="KW-0442">Lipid degradation</keyword>
<dbReference type="GO" id="GO:0004623">
    <property type="term" value="F:phospholipase A2 activity"/>
    <property type="evidence" value="ECO:0007669"/>
    <property type="project" value="TreeGrafter"/>
</dbReference>
<feature type="domain" description="PLA2c" evidence="10">
    <location>
        <begin position="47"/>
        <end position="565"/>
    </location>
</feature>
<dbReference type="Pfam" id="PF01735">
    <property type="entry name" value="PLA2_B"/>
    <property type="match status" value="2"/>
</dbReference>
<evidence type="ECO:0000313" key="12">
    <source>
        <dbReference type="Proteomes" id="UP000886653"/>
    </source>
</evidence>
<evidence type="ECO:0000313" key="11">
    <source>
        <dbReference type="EMBL" id="KAG0147542.1"/>
    </source>
</evidence>
<reference evidence="11" key="1">
    <citation type="submission" date="2013-11" db="EMBL/GenBank/DDBJ databases">
        <title>Genome sequence of the fusiform rust pathogen reveals effectors for host alternation and coevolution with pine.</title>
        <authorList>
            <consortium name="DOE Joint Genome Institute"/>
            <person name="Smith K."/>
            <person name="Pendleton A."/>
            <person name="Kubisiak T."/>
            <person name="Anderson C."/>
            <person name="Salamov A."/>
            <person name="Aerts A."/>
            <person name="Riley R."/>
            <person name="Clum A."/>
            <person name="Lindquist E."/>
            <person name="Ence D."/>
            <person name="Campbell M."/>
            <person name="Kronenberg Z."/>
            <person name="Feau N."/>
            <person name="Dhillon B."/>
            <person name="Hamelin R."/>
            <person name="Burleigh J."/>
            <person name="Smith J."/>
            <person name="Yandell M."/>
            <person name="Nelson C."/>
            <person name="Grigoriev I."/>
            <person name="Davis J."/>
        </authorList>
    </citation>
    <scope>NUCLEOTIDE SEQUENCE</scope>
    <source>
        <strain evidence="11">G11</strain>
    </source>
</reference>
<dbReference type="EMBL" id="MU167246">
    <property type="protein sequence ID" value="KAG0147542.1"/>
    <property type="molecule type" value="Genomic_DNA"/>
</dbReference>
<dbReference type="InterPro" id="IPR016035">
    <property type="entry name" value="Acyl_Trfase/lysoPLipase"/>
</dbReference>
<dbReference type="Gene3D" id="3.40.1090.10">
    <property type="entry name" value="Cytosolic phospholipase A2 catalytic domain"/>
    <property type="match status" value="1"/>
</dbReference>
<comment type="catalytic activity">
    <reaction evidence="9">
        <text>a 1-acyl-sn-glycero-3-phosphocholine + H2O = sn-glycerol 3-phosphocholine + a fatty acid + H(+)</text>
        <dbReference type="Rhea" id="RHEA:15177"/>
        <dbReference type="ChEBI" id="CHEBI:15377"/>
        <dbReference type="ChEBI" id="CHEBI:15378"/>
        <dbReference type="ChEBI" id="CHEBI:16870"/>
        <dbReference type="ChEBI" id="CHEBI:28868"/>
        <dbReference type="ChEBI" id="CHEBI:58168"/>
        <dbReference type="EC" id="3.1.1.5"/>
    </reaction>
</comment>
<dbReference type="EC" id="3.1.1.5" evidence="2 9"/>
<evidence type="ECO:0000256" key="2">
    <source>
        <dbReference type="ARBA" id="ARBA00013274"/>
    </source>
</evidence>
<proteinExistence type="inferred from homology"/>
<accession>A0A9P6NNT8</accession>
<evidence type="ECO:0000256" key="5">
    <source>
        <dbReference type="ARBA" id="ARBA00022963"/>
    </source>
</evidence>
<evidence type="ECO:0000256" key="6">
    <source>
        <dbReference type="ARBA" id="ARBA00023098"/>
    </source>
</evidence>
<dbReference type="GO" id="GO:0046475">
    <property type="term" value="P:glycerophospholipid catabolic process"/>
    <property type="evidence" value="ECO:0007669"/>
    <property type="project" value="TreeGrafter"/>
</dbReference>
<dbReference type="OrthoDB" id="4084751at2759"/>
<name>A0A9P6NNT8_9BASI</name>
<comment type="caution">
    <text evidence="11">The sequence shown here is derived from an EMBL/GenBank/DDBJ whole genome shotgun (WGS) entry which is preliminary data.</text>
</comment>
<dbReference type="AlphaFoldDB" id="A0A9P6NNT8"/>
<dbReference type="SMART" id="SM00022">
    <property type="entry name" value="PLAc"/>
    <property type="match status" value="1"/>
</dbReference>
<evidence type="ECO:0000256" key="9">
    <source>
        <dbReference type="RuleBase" id="RU362103"/>
    </source>
</evidence>
<evidence type="ECO:0000259" key="10">
    <source>
        <dbReference type="PROSITE" id="PS51210"/>
    </source>
</evidence>
<keyword evidence="4 8" id="KW-0378">Hydrolase</keyword>
<dbReference type="SUPFAM" id="SSF52151">
    <property type="entry name" value="FabD/lysophospholipase-like"/>
    <property type="match status" value="1"/>
</dbReference>
<dbReference type="GO" id="GO:0004622">
    <property type="term" value="F:phosphatidylcholine lysophospholipase activity"/>
    <property type="evidence" value="ECO:0007669"/>
    <property type="project" value="UniProtKB-EC"/>
</dbReference>
<organism evidence="11 12">
    <name type="scientific">Cronartium quercuum f. sp. fusiforme G11</name>
    <dbReference type="NCBI Taxonomy" id="708437"/>
    <lineage>
        <taxon>Eukaryota</taxon>
        <taxon>Fungi</taxon>
        <taxon>Dikarya</taxon>
        <taxon>Basidiomycota</taxon>
        <taxon>Pucciniomycotina</taxon>
        <taxon>Pucciniomycetes</taxon>
        <taxon>Pucciniales</taxon>
        <taxon>Coleosporiaceae</taxon>
        <taxon>Cronartium</taxon>
    </lineage>
</organism>
<keyword evidence="6 8" id="KW-0443">Lipid metabolism</keyword>
<dbReference type="PROSITE" id="PS51210">
    <property type="entry name" value="PLA2C"/>
    <property type="match status" value="1"/>
</dbReference>
<gene>
    <name evidence="11" type="ORF">CROQUDRAFT_42641</name>
</gene>